<organism evidence="2 3">
    <name type="scientific">Pseudovirgaria hyperparasitica</name>
    <dbReference type="NCBI Taxonomy" id="470096"/>
    <lineage>
        <taxon>Eukaryota</taxon>
        <taxon>Fungi</taxon>
        <taxon>Dikarya</taxon>
        <taxon>Ascomycota</taxon>
        <taxon>Pezizomycotina</taxon>
        <taxon>Dothideomycetes</taxon>
        <taxon>Dothideomycetes incertae sedis</taxon>
        <taxon>Acrospermales</taxon>
        <taxon>Acrospermaceae</taxon>
        <taxon>Pseudovirgaria</taxon>
    </lineage>
</organism>
<reference evidence="2" key="1">
    <citation type="journal article" date="2020" name="Stud. Mycol.">
        <title>101 Dothideomycetes genomes: a test case for predicting lifestyles and emergence of pathogens.</title>
        <authorList>
            <person name="Haridas S."/>
            <person name="Albert R."/>
            <person name="Binder M."/>
            <person name="Bloem J."/>
            <person name="Labutti K."/>
            <person name="Salamov A."/>
            <person name="Andreopoulos B."/>
            <person name="Baker S."/>
            <person name="Barry K."/>
            <person name="Bills G."/>
            <person name="Bluhm B."/>
            <person name="Cannon C."/>
            <person name="Castanera R."/>
            <person name="Culley D."/>
            <person name="Daum C."/>
            <person name="Ezra D."/>
            <person name="Gonzalez J."/>
            <person name="Henrissat B."/>
            <person name="Kuo A."/>
            <person name="Liang C."/>
            <person name="Lipzen A."/>
            <person name="Lutzoni F."/>
            <person name="Magnuson J."/>
            <person name="Mondo S."/>
            <person name="Nolan M."/>
            <person name="Ohm R."/>
            <person name="Pangilinan J."/>
            <person name="Park H.-J."/>
            <person name="Ramirez L."/>
            <person name="Alfaro M."/>
            <person name="Sun H."/>
            <person name="Tritt A."/>
            <person name="Yoshinaga Y."/>
            <person name="Zwiers L.-H."/>
            <person name="Turgeon B."/>
            <person name="Goodwin S."/>
            <person name="Spatafora J."/>
            <person name="Crous P."/>
            <person name="Grigoriev I."/>
        </authorList>
    </citation>
    <scope>NUCLEOTIDE SEQUENCE</scope>
    <source>
        <strain evidence="2">CBS 121739</strain>
    </source>
</reference>
<feature type="region of interest" description="Disordered" evidence="1">
    <location>
        <begin position="177"/>
        <end position="211"/>
    </location>
</feature>
<dbReference type="OrthoDB" id="5368615at2759"/>
<accession>A0A6A6VTC8</accession>
<gene>
    <name evidence="2" type="ORF">EJ05DRAFT_504535</name>
</gene>
<keyword evidence="3" id="KW-1185">Reference proteome</keyword>
<feature type="compositionally biased region" description="Low complexity" evidence="1">
    <location>
        <begin position="187"/>
        <end position="211"/>
    </location>
</feature>
<protein>
    <submittedName>
        <fullName evidence="2">Uncharacterized protein</fullName>
    </submittedName>
</protein>
<dbReference type="EMBL" id="ML996582">
    <property type="protein sequence ID" value="KAF2753938.1"/>
    <property type="molecule type" value="Genomic_DNA"/>
</dbReference>
<sequence>MDTPPEMSRFRTVVSIELAKAVTMNDFGLVIFSKIPGIGTDNLGSCSVIVIVSSKGAMLGHVAPRPDDSSEDDPYAGNNHVESFMDRMLSKYKKHRKALGDSSSLVICAIYKSSVALLEQQQIMERKLSDKGLSVDLTETYNVPTGNDHDDRGSVFVDATSGEIKVYVEGRVVRTITANPPLPNLNPPTATTSPLYASSRSTTSPSYSHVSPTAITSPLYASSRSTTSPSYSHVSPTAITSPVHQNVYHVANVSDSVSDVYQFSSVSDFVSDFVSDSVSDVYQFSSVSDFVSDFVSDVYQAIAVFNCFFSV</sequence>
<evidence type="ECO:0000313" key="3">
    <source>
        <dbReference type="Proteomes" id="UP000799437"/>
    </source>
</evidence>
<evidence type="ECO:0000256" key="1">
    <source>
        <dbReference type="SAM" id="MobiDB-lite"/>
    </source>
</evidence>
<proteinExistence type="predicted"/>
<dbReference type="Proteomes" id="UP000799437">
    <property type="component" value="Unassembled WGS sequence"/>
</dbReference>
<dbReference type="AlphaFoldDB" id="A0A6A6VTC8"/>
<evidence type="ECO:0000313" key="2">
    <source>
        <dbReference type="EMBL" id="KAF2753938.1"/>
    </source>
</evidence>
<name>A0A6A6VTC8_9PEZI</name>
<dbReference type="RefSeq" id="XP_033596389.1">
    <property type="nucleotide sequence ID" value="XM_033747583.1"/>
</dbReference>
<dbReference type="GeneID" id="54488637"/>